<dbReference type="AlphaFoldDB" id="I2B939"/>
<protein>
    <submittedName>
        <fullName evidence="1">Uncharacterized protein</fullName>
    </submittedName>
</protein>
<dbReference type="KEGG" id="ebt:EBL_c19510"/>
<keyword evidence="2" id="KW-1185">Reference proteome</keyword>
<dbReference type="Proteomes" id="UP000001955">
    <property type="component" value="Chromosome"/>
</dbReference>
<dbReference type="RefSeq" id="WP_002440953.1">
    <property type="nucleotide sequence ID" value="NZ_BAHA01000010.1"/>
</dbReference>
<dbReference type="STRING" id="630626.EBL_c19510"/>
<dbReference type="HOGENOM" id="CLU_165573_0_0_6"/>
<reference evidence="1 2" key="1">
    <citation type="journal article" date="2012" name="J. Bacteriol.">
        <title>Complete genome sequence of the B12-producing Shimwellia blattae strain DSM 4481, isolated from a cockroach.</title>
        <authorList>
            <person name="Brzuszkiewicz E."/>
            <person name="Waschkowitz T."/>
            <person name="Wiezer A."/>
            <person name="Daniel R."/>
        </authorList>
    </citation>
    <scope>NUCLEOTIDE SEQUENCE [LARGE SCALE GENOMIC DNA]</scope>
    <source>
        <strain evidence="2">ATCC 29907 / DSM 4481 / JCM 1650 / NBRC 105725 / CDC 9005-74</strain>
    </source>
</reference>
<sequence length="121" mass="13593">MLNMLNLCAVPVSEDNAGDLPQKYYQEKLLQWATESMKADLPGAFFQARLLCTKFPDLAEPGQVIVCAFHDVKLTADADYEDFTPADDSYPAKCIEAILEGMDWVEASVIFDQESLSFEWC</sequence>
<proteinExistence type="predicted"/>
<name>I2B939_SHIBC</name>
<evidence type="ECO:0000313" key="1">
    <source>
        <dbReference type="EMBL" id="AFJ47043.1"/>
    </source>
</evidence>
<dbReference type="OrthoDB" id="6445551at2"/>
<accession>K6VZX6</accession>
<accession>I2B939</accession>
<gene>
    <name evidence="1" type="ordered locus">EBL_c19510</name>
</gene>
<organism evidence="1 2">
    <name type="scientific">Shimwellia blattae (strain ATCC 29907 / DSM 4481 / JCM 1650 / NBRC 105725 / CDC 9005-74)</name>
    <name type="common">Escherichia blattae</name>
    <dbReference type="NCBI Taxonomy" id="630626"/>
    <lineage>
        <taxon>Bacteria</taxon>
        <taxon>Pseudomonadati</taxon>
        <taxon>Pseudomonadota</taxon>
        <taxon>Gammaproteobacteria</taxon>
        <taxon>Enterobacterales</taxon>
        <taxon>Enterobacteriaceae</taxon>
        <taxon>Shimwellia</taxon>
    </lineage>
</organism>
<dbReference type="eggNOG" id="ENOG50333AD">
    <property type="taxonomic scope" value="Bacteria"/>
</dbReference>
<dbReference type="EMBL" id="CP001560">
    <property type="protein sequence ID" value="AFJ47043.1"/>
    <property type="molecule type" value="Genomic_DNA"/>
</dbReference>
<evidence type="ECO:0000313" key="2">
    <source>
        <dbReference type="Proteomes" id="UP000001955"/>
    </source>
</evidence>